<dbReference type="AlphaFoldDB" id="A0A7C3Z0P4"/>
<dbReference type="EMBL" id="DTMQ01000001">
    <property type="protein sequence ID" value="HGE98460.1"/>
    <property type="molecule type" value="Genomic_DNA"/>
</dbReference>
<proteinExistence type="predicted"/>
<sequence length="216" mass="25635">MKYKESRYLILCLLFFFCTKNPKTGTSYFPLIPGKEWVYTLTVLDWEEGEVDTVETGQLILSLGEKVSFEGKELYPVTAMMIFPTAKRMRVLSDTFSATFYWEENEGFIGQYRTLGAQLDTFLLLPLEKDKEWRFSSLWTFLIRDDPHYYIARSEGKDTVRVGQEKFSDAQKIRYWGEEIEGTFYLVKEYGVVKWDDREGEEGSFTEYIFEWQREE</sequence>
<organism evidence="1">
    <name type="scientific">candidate division WOR-3 bacterium</name>
    <dbReference type="NCBI Taxonomy" id="2052148"/>
    <lineage>
        <taxon>Bacteria</taxon>
        <taxon>Bacteria division WOR-3</taxon>
    </lineage>
</organism>
<comment type="caution">
    <text evidence="1">The sequence shown here is derived from an EMBL/GenBank/DDBJ whole genome shotgun (WGS) entry which is preliminary data.</text>
</comment>
<name>A0A7C3Z0P4_UNCW3</name>
<gene>
    <name evidence="1" type="ORF">ENX07_00025</name>
</gene>
<reference evidence="1" key="1">
    <citation type="journal article" date="2020" name="mSystems">
        <title>Genome- and Community-Level Interaction Insights into Carbon Utilization and Element Cycling Functions of Hydrothermarchaeota in Hydrothermal Sediment.</title>
        <authorList>
            <person name="Zhou Z."/>
            <person name="Liu Y."/>
            <person name="Xu W."/>
            <person name="Pan J."/>
            <person name="Luo Z.H."/>
            <person name="Li M."/>
        </authorList>
    </citation>
    <scope>NUCLEOTIDE SEQUENCE [LARGE SCALE GENOMIC DNA]</scope>
    <source>
        <strain evidence="1">SpSt-906</strain>
    </source>
</reference>
<accession>A0A7C3Z0P4</accession>
<evidence type="ECO:0000313" key="1">
    <source>
        <dbReference type="EMBL" id="HGE98460.1"/>
    </source>
</evidence>
<protein>
    <submittedName>
        <fullName evidence="1">Uncharacterized protein</fullName>
    </submittedName>
</protein>